<dbReference type="Proteomes" id="UP000256690">
    <property type="component" value="Unassembled WGS sequence"/>
</dbReference>
<accession>A0A3D8RED3</accession>
<evidence type="ECO:0000313" key="2">
    <source>
        <dbReference type="EMBL" id="RDW72415.1"/>
    </source>
</evidence>
<proteinExistence type="predicted"/>
<sequence length="562" mass="64067">MSLTWLSSPQGPTKEDILISQILSFNESTFDLRDLATVGDYAGCLWKCILTFMQTHRDFKDSDRDVDLFWNKLSAERGNAKLPRHQRKVESMLQECLEELQKKGGPDMSFGTAVLVVAIYSLRNRTFHRDYASESISEDQITKADIARLNESRFKSDTHREALQGMMNLYSHGLRRLSKDSPLKGRNENRQRRQKEHADEMDQLRSSWAEFEQLWPELGSNILFIAFRSAHDNIENELFLQRILFRRLRFTSSPSDPCTPATYRSFFKSPNSDSSDGEESKPTPPPSSYDANSSPIACHNGSSYAYNDILLQFERNLEIDDLALQLAERENNQAKKHNGTDGTYLYLKRAGRELAEAVGEDRACMLTSREAKALFEARKATLVRTRHFTISTPVLAKVGDYAGSLWNLLLPLMQDEGSTITKVCAFWFYLKVDLRSENDSDGNCDDENDDDGTDDNRMDDNRMNDDENNDTPNISTAATDRPLKHYLAEALEKAKAEGLTGLKFNTAVLAIELYALRNKNFHRDRSKGSLDGDRNMVIKNLHCKKDVLDMILEMMKLSAPLM</sequence>
<dbReference type="AlphaFoldDB" id="A0A3D8RED3"/>
<name>A0A3D8RED3_9EURO</name>
<feature type="region of interest" description="Disordered" evidence="1">
    <location>
        <begin position="438"/>
        <end position="478"/>
    </location>
</feature>
<feature type="region of interest" description="Disordered" evidence="1">
    <location>
        <begin position="261"/>
        <end position="294"/>
    </location>
</feature>
<comment type="caution">
    <text evidence="2">The sequence shown here is derived from an EMBL/GenBank/DDBJ whole genome shotgun (WGS) entry which is preliminary data.</text>
</comment>
<evidence type="ECO:0000313" key="3">
    <source>
        <dbReference type="Proteomes" id="UP000256690"/>
    </source>
</evidence>
<reference evidence="2 3" key="1">
    <citation type="journal article" date="2018" name="IMA Fungus">
        <title>IMA Genome-F 9: Draft genome sequence of Annulohypoxylon stygium, Aspergillus mulundensis, Berkeleyomyces basicola (syn. Thielaviopsis basicola), Ceratocystis smalleyi, two Cercospora beticola strains, Coleophoma cylindrospora, Fusarium fracticaudum, Phialophora cf. hyalina, and Morchella septimelata.</title>
        <authorList>
            <person name="Wingfield B.D."/>
            <person name="Bills G.F."/>
            <person name="Dong Y."/>
            <person name="Huang W."/>
            <person name="Nel W.J."/>
            <person name="Swalarsk-Parry B.S."/>
            <person name="Vaghefi N."/>
            <person name="Wilken P.M."/>
            <person name="An Z."/>
            <person name="de Beer Z.W."/>
            <person name="De Vos L."/>
            <person name="Chen L."/>
            <person name="Duong T.A."/>
            <person name="Gao Y."/>
            <person name="Hammerbacher A."/>
            <person name="Kikkert J.R."/>
            <person name="Li Y."/>
            <person name="Li H."/>
            <person name="Li K."/>
            <person name="Li Q."/>
            <person name="Liu X."/>
            <person name="Ma X."/>
            <person name="Naidoo K."/>
            <person name="Pethybridge S.J."/>
            <person name="Sun J."/>
            <person name="Steenkamp E.T."/>
            <person name="van der Nest M.A."/>
            <person name="van Wyk S."/>
            <person name="Wingfield M.J."/>
            <person name="Xiong C."/>
            <person name="Yue Q."/>
            <person name="Zhang X."/>
        </authorList>
    </citation>
    <scope>NUCLEOTIDE SEQUENCE [LARGE SCALE GENOMIC DNA]</scope>
    <source>
        <strain evidence="2 3">DSM 5745</strain>
    </source>
</reference>
<dbReference type="RefSeq" id="XP_026601635.1">
    <property type="nucleotide sequence ID" value="XM_026749603.1"/>
</dbReference>
<protein>
    <submittedName>
        <fullName evidence="2">Uncharacterized protein</fullName>
    </submittedName>
</protein>
<feature type="region of interest" description="Disordered" evidence="1">
    <location>
        <begin position="177"/>
        <end position="202"/>
    </location>
</feature>
<feature type="compositionally biased region" description="Basic and acidic residues" evidence="1">
    <location>
        <begin position="454"/>
        <end position="465"/>
    </location>
</feature>
<keyword evidence="3" id="KW-1185">Reference proteome</keyword>
<dbReference type="GeneID" id="38117957"/>
<dbReference type="EMBL" id="PVWQ01000009">
    <property type="protein sequence ID" value="RDW72415.1"/>
    <property type="molecule type" value="Genomic_DNA"/>
</dbReference>
<evidence type="ECO:0000256" key="1">
    <source>
        <dbReference type="SAM" id="MobiDB-lite"/>
    </source>
</evidence>
<organism evidence="2 3">
    <name type="scientific">Aspergillus mulundensis</name>
    <dbReference type="NCBI Taxonomy" id="1810919"/>
    <lineage>
        <taxon>Eukaryota</taxon>
        <taxon>Fungi</taxon>
        <taxon>Dikarya</taxon>
        <taxon>Ascomycota</taxon>
        <taxon>Pezizomycotina</taxon>
        <taxon>Eurotiomycetes</taxon>
        <taxon>Eurotiomycetidae</taxon>
        <taxon>Eurotiales</taxon>
        <taxon>Aspergillaceae</taxon>
        <taxon>Aspergillus</taxon>
        <taxon>Aspergillus subgen. Nidulantes</taxon>
    </lineage>
</organism>
<feature type="compositionally biased region" description="Acidic residues" evidence="1">
    <location>
        <begin position="439"/>
        <end position="453"/>
    </location>
</feature>
<gene>
    <name evidence="2" type="ORF">DSM5745_07587</name>
</gene>